<sequence>MRLRTDIFVSALMRRVFSRGDFAAVETKGAEEAGAVFVRQVFRDGAESLYAPAPQAFFDEGESNRARLFETRLERVDATAVAEAIARERRFDGDLWVVSIEADDLGDLMDVAGAQPADDGFFRR</sequence>
<dbReference type="EMBL" id="WHSC02000006">
    <property type="protein sequence ID" value="MDO6122668.1"/>
    <property type="molecule type" value="Genomic_DNA"/>
</dbReference>
<dbReference type="RefSeq" id="WP_244760350.1">
    <property type="nucleotide sequence ID" value="NZ_JALJCJ010000002.1"/>
</dbReference>
<protein>
    <submittedName>
        <fullName evidence="1">DUF1491 family protein</fullName>
    </submittedName>
</protein>
<comment type="caution">
    <text evidence="1">The sequence shown here is derived from an EMBL/GenBank/DDBJ whole genome shotgun (WGS) entry which is preliminary data.</text>
</comment>
<evidence type="ECO:0000313" key="2">
    <source>
        <dbReference type="Proteomes" id="UP001177080"/>
    </source>
</evidence>
<organism evidence="1 2">
    <name type="scientific">Shinella curvata</name>
    <dbReference type="NCBI Taxonomy" id="1817964"/>
    <lineage>
        <taxon>Bacteria</taxon>
        <taxon>Pseudomonadati</taxon>
        <taxon>Pseudomonadota</taxon>
        <taxon>Alphaproteobacteria</taxon>
        <taxon>Hyphomicrobiales</taxon>
        <taxon>Rhizobiaceae</taxon>
        <taxon>Shinella</taxon>
    </lineage>
</organism>
<dbReference type="Pfam" id="PF07372">
    <property type="entry name" value="DUF1491"/>
    <property type="match status" value="1"/>
</dbReference>
<dbReference type="Gene3D" id="3.40.1530.20">
    <property type="entry name" value="Protein of unknown function (DUF1491)"/>
    <property type="match status" value="1"/>
</dbReference>
<accession>A0ABT8XG04</accession>
<dbReference type="Proteomes" id="UP001177080">
    <property type="component" value="Unassembled WGS sequence"/>
</dbReference>
<name>A0ABT8XG04_9HYPH</name>
<gene>
    <name evidence="1" type="ORF">GB928_015860</name>
</gene>
<proteinExistence type="predicted"/>
<evidence type="ECO:0000313" key="1">
    <source>
        <dbReference type="EMBL" id="MDO6122668.1"/>
    </source>
</evidence>
<reference evidence="1" key="1">
    <citation type="submission" date="2022-04" db="EMBL/GenBank/DDBJ databases">
        <title>Shinella lacus sp. nov., a novel member of the genus Shinella from water.</title>
        <authorList>
            <person name="Deng Y."/>
        </authorList>
    </citation>
    <scope>NUCLEOTIDE SEQUENCE</scope>
    <source>
        <strain evidence="1">JCM 31239</strain>
    </source>
</reference>
<dbReference type="InterPro" id="IPR009964">
    <property type="entry name" value="DUF1491"/>
</dbReference>
<keyword evidence="2" id="KW-1185">Reference proteome</keyword>